<feature type="domain" description="Transposable element P transposase-like RNase H" evidence="1">
    <location>
        <begin position="1"/>
        <end position="64"/>
    </location>
</feature>
<dbReference type="Pfam" id="PF21787">
    <property type="entry name" value="TNP-like_RNaseH_N"/>
    <property type="match status" value="1"/>
</dbReference>
<sequence length="239" mass="27483">MWQSLAENLVQPIAMFASKGTVKGVDLAKLTIRAIMLMEDAGGQVVGLTCDGASTNRTMWSQLGINAKPNNFKNYFQNPYDSSRKVFVFSDAPHLLKTVRNSLFEKKQLLVHPSNNPIKWNYYYNIFKIEKNSILKVCPKLSCNHFELNNLSKMKVKYAVQVLNETLEWFLKWESNLNDNLIGKNDFLTQNTADGLKITLQSTIDAVNYLLNEKNFAYVLTSKFNQDRLEVNILQFFTY</sequence>
<dbReference type="InterPro" id="IPR048365">
    <property type="entry name" value="TNP-like_RNaseH_N"/>
</dbReference>
<dbReference type="Pfam" id="PF21788">
    <property type="entry name" value="TNP-like_GBD"/>
    <property type="match status" value="1"/>
</dbReference>
<evidence type="ECO:0000259" key="2">
    <source>
        <dbReference type="Pfam" id="PF21788"/>
    </source>
</evidence>
<evidence type="ECO:0000313" key="4">
    <source>
        <dbReference type="Proteomes" id="UP001154329"/>
    </source>
</evidence>
<evidence type="ECO:0008006" key="5">
    <source>
        <dbReference type="Google" id="ProtNLM"/>
    </source>
</evidence>
<accession>A0A9P0JET2</accession>
<organism evidence="3 4">
    <name type="scientific">Aphis gossypii</name>
    <name type="common">Cotton aphid</name>
    <dbReference type="NCBI Taxonomy" id="80765"/>
    <lineage>
        <taxon>Eukaryota</taxon>
        <taxon>Metazoa</taxon>
        <taxon>Ecdysozoa</taxon>
        <taxon>Arthropoda</taxon>
        <taxon>Hexapoda</taxon>
        <taxon>Insecta</taxon>
        <taxon>Pterygota</taxon>
        <taxon>Neoptera</taxon>
        <taxon>Paraneoptera</taxon>
        <taxon>Hemiptera</taxon>
        <taxon>Sternorrhyncha</taxon>
        <taxon>Aphidomorpha</taxon>
        <taxon>Aphidoidea</taxon>
        <taxon>Aphididae</taxon>
        <taxon>Aphidini</taxon>
        <taxon>Aphis</taxon>
        <taxon>Aphis</taxon>
    </lineage>
</organism>
<keyword evidence="4" id="KW-1185">Reference proteome</keyword>
<evidence type="ECO:0000259" key="1">
    <source>
        <dbReference type="Pfam" id="PF21787"/>
    </source>
</evidence>
<dbReference type="InterPro" id="IPR048366">
    <property type="entry name" value="TNP-like_GBD"/>
</dbReference>
<feature type="domain" description="Transposable element P transposase-like GTP-binding insertion" evidence="2">
    <location>
        <begin position="94"/>
        <end position="168"/>
    </location>
</feature>
<dbReference type="Proteomes" id="UP001154329">
    <property type="component" value="Chromosome 4"/>
</dbReference>
<reference evidence="3" key="1">
    <citation type="submission" date="2022-02" db="EMBL/GenBank/DDBJ databases">
        <authorList>
            <person name="King R."/>
        </authorList>
    </citation>
    <scope>NUCLEOTIDE SEQUENCE</scope>
</reference>
<dbReference type="AlphaFoldDB" id="A0A9P0JET2"/>
<dbReference type="EMBL" id="OU899037">
    <property type="protein sequence ID" value="CAH1736938.1"/>
    <property type="molecule type" value="Genomic_DNA"/>
</dbReference>
<protein>
    <recommendedName>
        <fullName evidence="5">Transposase</fullName>
    </recommendedName>
</protein>
<evidence type="ECO:0000313" key="3">
    <source>
        <dbReference type="EMBL" id="CAH1736938.1"/>
    </source>
</evidence>
<proteinExistence type="predicted"/>
<gene>
    <name evidence="3" type="ORF">APHIGO_LOCUS10562</name>
</gene>
<name>A0A9P0JET2_APHGO</name>
<reference evidence="3" key="2">
    <citation type="submission" date="2022-10" db="EMBL/GenBank/DDBJ databases">
        <authorList>
            <consortium name="ENA_rothamsted_submissions"/>
            <consortium name="culmorum"/>
            <person name="King R."/>
        </authorList>
    </citation>
    <scope>NUCLEOTIDE SEQUENCE</scope>
</reference>